<dbReference type="SUPFAM" id="SSF88659">
    <property type="entry name" value="Sigma3 and sigma4 domains of RNA polymerase sigma factors"/>
    <property type="match status" value="1"/>
</dbReference>
<evidence type="ECO:0000259" key="4">
    <source>
        <dbReference type="Pfam" id="PF07638"/>
    </source>
</evidence>
<evidence type="ECO:0000256" key="1">
    <source>
        <dbReference type="ARBA" id="ARBA00023015"/>
    </source>
</evidence>
<dbReference type="NCBIfam" id="TIGR02937">
    <property type="entry name" value="sigma70-ECF"/>
    <property type="match status" value="1"/>
</dbReference>
<dbReference type="InterPro" id="IPR013324">
    <property type="entry name" value="RNA_pol_sigma_r3/r4-like"/>
</dbReference>
<evidence type="ECO:0000313" key="5">
    <source>
        <dbReference type="EMBL" id="BDU16412.1"/>
    </source>
</evidence>
<proteinExistence type="predicted"/>
<dbReference type="InterPro" id="IPR011517">
    <property type="entry name" value="RNA_pol_sigma70_ECF-like"/>
</dbReference>
<dbReference type="InterPro" id="IPR036388">
    <property type="entry name" value="WH-like_DNA-bd_sf"/>
</dbReference>
<dbReference type="Pfam" id="PF07638">
    <property type="entry name" value="Sigma70_ECF"/>
    <property type="match status" value="1"/>
</dbReference>
<gene>
    <name evidence="5" type="ORF">LA521A_16130</name>
</gene>
<dbReference type="Gene3D" id="1.10.10.10">
    <property type="entry name" value="Winged helix-like DNA-binding domain superfamily/Winged helix DNA-binding domain"/>
    <property type="match status" value="1"/>
</dbReference>
<keyword evidence="1" id="KW-0805">Transcription regulation</keyword>
<organism evidence="5 6">
    <name type="scientific">Lysobacter auxotrophicus</name>
    <dbReference type="NCBI Taxonomy" id="2992573"/>
    <lineage>
        <taxon>Bacteria</taxon>
        <taxon>Pseudomonadati</taxon>
        <taxon>Pseudomonadota</taxon>
        <taxon>Gammaproteobacteria</taxon>
        <taxon>Lysobacterales</taxon>
        <taxon>Lysobacteraceae</taxon>
        <taxon>Lysobacter</taxon>
    </lineage>
</organism>
<dbReference type="InterPro" id="IPR053812">
    <property type="entry name" value="HTH_Sigma70_ECF-like"/>
</dbReference>
<dbReference type="InterPro" id="IPR039425">
    <property type="entry name" value="RNA_pol_sigma-70-like"/>
</dbReference>
<accession>A0ABM8DD05</accession>
<dbReference type="PANTHER" id="PTHR43133:SF39">
    <property type="entry name" value="SIMILAR TO RNA POLYMERASE SIGMA-E FACTOR"/>
    <property type="match status" value="1"/>
</dbReference>
<dbReference type="NCBIfam" id="TIGR02999">
    <property type="entry name" value="Sig-70_X6"/>
    <property type="match status" value="1"/>
</dbReference>
<keyword evidence="3" id="KW-0804">Transcription</keyword>
<dbReference type="RefSeq" id="WP_281781796.1">
    <property type="nucleotide sequence ID" value="NZ_AP027041.1"/>
</dbReference>
<dbReference type="Proteomes" id="UP001317822">
    <property type="component" value="Chromosome"/>
</dbReference>
<dbReference type="PANTHER" id="PTHR43133">
    <property type="entry name" value="RNA POLYMERASE ECF-TYPE SIGMA FACTO"/>
    <property type="match status" value="1"/>
</dbReference>
<name>A0ABM8DD05_9GAMM</name>
<evidence type="ECO:0000256" key="3">
    <source>
        <dbReference type="ARBA" id="ARBA00023163"/>
    </source>
</evidence>
<reference evidence="5 6" key="1">
    <citation type="journal article" date="2023" name="Int. J. Syst. Evol. Microbiol.">
        <title>Physiological and genomic analyses of cobalamin (vitamin B12)-auxotrophy of Lysobacter auxotrophicus sp. nov., a methionine-auxotrophic chitinolytic bacterium isolated from chitin-treated soil.</title>
        <authorList>
            <person name="Saito A."/>
            <person name="Dohra H."/>
            <person name="Hamada M."/>
            <person name="Moriuchi R."/>
            <person name="Kotsuchibashi Y."/>
            <person name="Mori K."/>
        </authorList>
    </citation>
    <scope>NUCLEOTIDE SEQUENCE [LARGE SCALE GENOMIC DNA]</scope>
    <source>
        <strain evidence="5 6">5-21a</strain>
    </source>
</reference>
<protein>
    <submittedName>
        <fullName evidence="5">ECF-type sigma factor</fullName>
    </submittedName>
</protein>
<evidence type="ECO:0000256" key="2">
    <source>
        <dbReference type="ARBA" id="ARBA00023082"/>
    </source>
</evidence>
<feature type="domain" description="RNA polymerase sigma-70 ECF-like HTH" evidence="4">
    <location>
        <begin position="3"/>
        <end position="180"/>
    </location>
</feature>
<dbReference type="EMBL" id="AP027041">
    <property type="protein sequence ID" value="BDU16412.1"/>
    <property type="molecule type" value="Genomic_DNA"/>
</dbReference>
<evidence type="ECO:0000313" key="6">
    <source>
        <dbReference type="Proteomes" id="UP001317822"/>
    </source>
</evidence>
<keyword evidence="2" id="KW-0731">Sigma factor</keyword>
<dbReference type="InterPro" id="IPR014284">
    <property type="entry name" value="RNA_pol_sigma-70_dom"/>
</dbReference>
<keyword evidence="6" id="KW-1185">Reference proteome</keyword>
<sequence length="181" mass="20173">MSQEITRLLRNWSAGDDEALDPLFDLVYETLREIAVARLRGGAAHTLQPTSLVNEAVLRLMGRNVEWNDRAHFFAVAALKMRAVLVDHARAMASAKRGGDVELLTLSHAEHEGEAIEFDVLALHRSLERLAERDARAARAIEMAYFGGMDRDEIAAVIGVSVPTVDRDLRFAKAWLNRELA</sequence>